<dbReference type="EMBL" id="MU394435">
    <property type="protein sequence ID" value="KAI6080562.1"/>
    <property type="molecule type" value="Genomic_DNA"/>
</dbReference>
<comment type="caution">
    <text evidence="1">The sequence shown here is derived from an EMBL/GenBank/DDBJ whole genome shotgun (WGS) entry which is preliminary data.</text>
</comment>
<evidence type="ECO:0000313" key="1">
    <source>
        <dbReference type="EMBL" id="KAI6080562.1"/>
    </source>
</evidence>
<sequence>MSEVSADGPSLEGQQKQPATVPQLTSLDDLIIVHSLDPITNELKINFLFIAENEEVYYGRTSKAPEDMTLSDFAEALERIADDELFPELPKDTPLTIAPREIEGKVFYKRPGLLQYQPGQDTGTPGLVFSETLIMEQLSKDPHPNIVRYYGCRVRRGRIVAICIDKHEETLGQLALTEKFASIDHESLFKSVHSAVEHLHGMGLAHNDINPDNILLDNDQNPVLIDFGSCQPFGKRLQTLGTPGWTDGVFWTSEKQHDIFALNKLRDWLKDPHEAEELTEKLEIADNSASPARKWNFDR</sequence>
<gene>
    <name evidence="1" type="ORF">F4821DRAFT_251240</name>
</gene>
<reference evidence="1 2" key="1">
    <citation type="journal article" date="2022" name="New Phytol.">
        <title>Ecological generalism drives hyperdiversity of secondary metabolite gene clusters in xylarialean endophytes.</title>
        <authorList>
            <person name="Franco M.E.E."/>
            <person name="Wisecaver J.H."/>
            <person name="Arnold A.E."/>
            <person name="Ju Y.M."/>
            <person name="Slot J.C."/>
            <person name="Ahrendt S."/>
            <person name="Moore L.P."/>
            <person name="Eastman K.E."/>
            <person name="Scott K."/>
            <person name="Konkel Z."/>
            <person name="Mondo S.J."/>
            <person name="Kuo A."/>
            <person name="Hayes R.D."/>
            <person name="Haridas S."/>
            <person name="Andreopoulos B."/>
            <person name="Riley R."/>
            <person name="LaButti K."/>
            <person name="Pangilinan J."/>
            <person name="Lipzen A."/>
            <person name="Amirebrahimi M."/>
            <person name="Yan J."/>
            <person name="Adam C."/>
            <person name="Keymanesh K."/>
            <person name="Ng V."/>
            <person name="Louie K."/>
            <person name="Northen T."/>
            <person name="Drula E."/>
            <person name="Henrissat B."/>
            <person name="Hsieh H.M."/>
            <person name="Youens-Clark K."/>
            <person name="Lutzoni F."/>
            <person name="Miadlikowska J."/>
            <person name="Eastwood D.C."/>
            <person name="Hamelin R.C."/>
            <person name="Grigoriev I.V."/>
            <person name="U'Ren J.M."/>
        </authorList>
    </citation>
    <scope>NUCLEOTIDE SEQUENCE [LARGE SCALE GENOMIC DNA]</scope>
    <source>
        <strain evidence="1 2">ER1909</strain>
    </source>
</reference>
<keyword evidence="2" id="KW-1185">Reference proteome</keyword>
<name>A0ACC0CJN9_9PEZI</name>
<accession>A0ACC0CJN9</accession>
<protein>
    <submittedName>
        <fullName evidence="1">Kinase-like domain-containing protein</fullName>
    </submittedName>
</protein>
<organism evidence="1 2">
    <name type="scientific">Hypoxylon rubiginosum</name>
    <dbReference type="NCBI Taxonomy" id="110542"/>
    <lineage>
        <taxon>Eukaryota</taxon>
        <taxon>Fungi</taxon>
        <taxon>Dikarya</taxon>
        <taxon>Ascomycota</taxon>
        <taxon>Pezizomycotina</taxon>
        <taxon>Sordariomycetes</taxon>
        <taxon>Xylariomycetidae</taxon>
        <taxon>Xylariales</taxon>
        <taxon>Hypoxylaceae</taxon>
        <taxon>Hypoxylon</taxon>
    </lineage>
</organism>
<proteinExistence type="predicted"/>
<evidence type="ECO:0000313" key="2">
    <source>
        <dbReference type="Proteomes" id="UP001497680"/>
    </source>
</evidence>
<dbReference type="Proteomes" id="UP001497680">
    <property type="component" value="Unassembled WGS sequence"/>
</dbReference>